<reference evidence="1" key="1">
    <citation type="submission" date="2020-11" db="EMBL/GenBank/DDBJ databases">
        <authorList>
            <person name="Tran Van P."/>
        </authorList>
    </citation>
    <scope>NUCLEOTIDE SEQUENCE</scope>
</reference>
<gene>
    <name evidence="1" type="ORF">NMOB1V02_LOCUS5461</name>
</gene>
<dbReference type="AlphaFoldDB" id="A0A7R9BNF1"/>
<evidence type="ECO:0000313" key="1">
    <source>
        <dbReference type="EMBL" id="CAD7277737.1"/>
    </source>
</evidence>
<dbReference type="EMBL" id="OA883029">
    <property type="protein sequence ID" value="CAD7277737.1"/>
    <property type="molecule type" value="Genomic_DNA"/>
</dbReference>
<keyword evidence="2" id="KW-1185">Reference proteome</keyword>
<evidence type="ECO:0000313" key="2">
    <source>
        <dbReference type="Proteomes" id="UP000678499"/>
    </source>
</evidence>
<dbReference type="Proteomes" id="UP000678499">
    <property type="component" value="Unassembled WGS sequence"/>
</dbReference>
<accession>A0A7R9BNF1</accession>
<protein>
    <submittedName>
        <fullName evidence="1">Uncharacterized protein</fullName>
    </submittedName>
</protein>
<proteinExistence type="predicted"/>
<dbReference type="EMBL" id="CAJPEX010000992">
    <property type="protein sequence ID" value="CAG0917889.1"/>
    <property type="molecule type" value="Genomic_DNA"/>
</dbReference>
<sequence>MFYEKQTATGILTATTSRSFRHFGDKESVVVTFASAADSFRGVSDADDKQHILRVLREAVGQSADSYNSLTLTAMERGDSSTKQLEITPLTTSYVVHVRPTEKP</sequence>
<organism evidence="1">
    <name type="scientific">Notodromas monacha</name>
    <dbReference type="NCBI Taxonomy" id="399045"/>
    <lineage>
        <taxon>Eukaryota</taxon>
        <taxon>Metazoa</taxon>
        <taxon>Ecdysozoa</taxon>
        <taxon>Arthropoda</taxon>
        <taxon>Crustacea</taxon>
        <taxon>Oligostraca</taxon>
        <taxon>Ostracoda</taxon>
        <taxon>Podocopa</taxon>
        <taxon>Podocopida</taxon>
        <taxon>Cypridocopina</taxon>
        <taxon>Cypridoidea</taxon>
        <taxon>Cyprididae</taxon>
        <taxon>Notodromas</taxon>
    </lineage>
</organism>
<name>A0A7R9BNF1_9CRUS</name>